<evidence type="ECO:0000256" key="1">
    <source>
        <dbReference type="ARBA" id="ARBA00004308"/>
    </source>
</evidence>
<keyword evidence="6" id="KW-0175">Coiled coil</keyword>
<feature type="domain" description="Beta-adaptin appendage C-terminal subdomain" evidence="7">
    <location>
        <begin position="640"/>
        <end position="750"/>
    </location>
</feature>
<dbReference type="GO" id="GO:0012505">
    <property type="term" value="C:endomembrane system"/>
    <property type="evidence" value="ECO:0007669"/>
    <property type="project" value="UniProtKB-SubCell"/>
</dbReference>
<keyword evidence="4" id="KW-0653">Protein transport</keyword>
<evidence type="ECO:0000256" key="3">
    <source>
        <dbReference type="ARBA" id="ARBA00022448"/>
    </source>
</evidence>
<dbReference type="InterPro" id="IPR026739">
    <property type="entry name" value="AP_beta"/>
</dbReference>
<evidence type="ECO:0000256" key="6">
    <source>
        <dbReference type="SAM" id="Coils"/>
    </source>
</evidence>
<gene>
    <name evidence="8" type="ORF">SteCoe_4653</name>
</gene>
<comment type="caution">
    <text evidence="8">The sequence shown here is derived from an EMBL/GenBank/DDBJ whole genome shotgun (WGS) entry which is preliminary data.</text>
</comment>
<dbReference type="GO" id="GO:0006886">
    <property type="term" value="P:intracellular protein transport"/>
    <property type="evidence" value="ECO:0007669"/>
    <property type="project" value="InterPro"/>
</dbReference>
<keyword evidence="3" id="KW-0813">Transport</keyword>
<dbReference type="InterPro" id="IPR011989">
    <property type="entry name" value="ARM-like"/>
</dbReference>
<keyword evidence="9" id="KW-1185">Reference proteome</keyword>
<dbReference type="InterPro" id="IPR002553">
    <property type="entry name" value="Clathrin/coatomer_adapt-like_N"/>
</dbReference>
<dbReference type="Pfam" id="PF01602">
    <property type="entry name" value="Adaptin_N"/>
    <property type="match status" value="1"/>
</dbReference>
<protein>
    <recommendedName>
        <fullName evidence="7">Beta-adaptin appendage C-terminal subdomain domain-containing protein</fullName>
    </recommendedName>
</protein>
<evidence type="ECO:0000259" key="7">
    <source>
        <dbReference type="SMART" id="SM01020"/>
    </source>
</evidence>
<dbReference type="SUPFAM" id="SSF48371">
    <property type="entry name" value="ARM repeat"/>
    <property type="match status" value="1"/>
</dbReference>
<comment type="similarity">
    <text evidence="2">Belongs to the adaptor complexes large subunit family.</text>
</comment>
<dbReference type="InterPro" id="IPR016024">
    <property type="entry name" value="ARM-type_fold"/>
</dbReference>
<dbReference type="GO" id="GO:0016192">
    <property type="term" value="P:vesicle-mediated transport"/>
    <property type="evidence" value="ECO:0007669"/>
    <property type="project" value="InterPro"/>
</dbReference>
<dbReference type="Proteomes" id="UP000187209">
    <property type="component" value="Unassembled WGS sequence"/>
</dbReference>
<dbReference type="GO" id="GO:0030131">
    <property type="term" value="C:clathrin adaptor complex"/>
    <property type="evidence" value="ECO:0007669"/>
    <property type="project" value="InterPro"/>
</dbReference>
<dbReference type="PANTHER" id="PTHR11134">
    <property type="entry name" value="ADAPTOR COMPLEX SUBUNIT BETA FAMILY MEMBER"/>
    <property type="match status" value="1"/>
</dbReference>
<comment type="subcellular location">
    <subcellularLocation>
        <location evidence="1">Endomembrane system</location>
    </subcellularLocation>
</comment>
<evidence type="ECO:0000256" key="2">
    <source>
        <dbReference type="ARBA" id="ARBA00006613"/>
    </source>
</evidence>
<feature type="coiled-coil region" evidence="6">
    <location>
        <begin position="18"/>
        <end position="45"/>
    </location>
</feature>
<dbReference type="AlphaFoldDB" id="A0A1R2CU38"/>
<reference evidence="8 9" key="1">
    <citation type="submission" date="2016-11" db="EMBL/GenBank/DDBJ databases">
        <title>The macronuclear genome of Stentor coeruleus: a giant cell with tiny introns.</title>
        <authorList>
            <person name="Slabodnick M."/>
            <person name="Ruby J.G."/>
            <person name="Reiff S.B."/>
            <person name="Swart E.C."/>
            <person name="Gosai S."/>
            <person name="Prabakaran S."/>
            <person name="Witkowska E."/>
            <person name="Larue G.E."/>
            <person name="Fisher S."/>
            <person name="Freeman R.M."/>
            <person name="Gunawardena J."/>
            <person name="Chu W."/>
            <person name="Stover N.A."/>
            <person name="Gregory B.D."/>
            <person name="Nowacki M."/>
            <person name="Derisi J."/>
            <person name="Roy S.W."/>
            <person name="Marshall W.F."/>
            <person name="Sood P."/>
        </authorList>
    </citation>
    <scope>NUCLEOTIDE SEQUENCE [LARGE SCALE GENOMIC DNA]</scope>
    <source>
        <strain evidence="8">WM001</strain>
    </source>
</reference>
<dbReference type="Gene3D" id="1.25.10.10">
    <property type="entry name" value="Leucine-rich Repeat Variant"/>
    <property type="match status" value="1"/>
</dbReference>
<proteinExistence type="inferred from homology"/>
<evidence type="ECO:0000313" key="8">
    <source>
        <dbReference type="EMBL" id="OMJ92524.1"/>
    </source>
</evidence>
<evidence type="ECO:0000313" key="9">
    <source>
        <dbReference type="Proteomes" id="UP000187209"/>
    </source>
</evidence>
<dbReference type="InterPro" id="IPR015151">
    <property type="entry name" value="B-adaptin_app_sub_C"/>
</dbReference>
<dbReference type="SMART" id="SM01020">
    <property type="entry name" value="B2-adapt-app_C"/>
    <property type="match status" value="1"/>
</dbReference>
<name>A0A1R2CU38_9CILI</name>
<accession>A0A1R2CU38</accession>
<dbReference type="InterPro" id="IPR012295">
    <property type="entry name" value="TBP_dom_sf"/>
</dbReference>
<sequence length="754" mass="85625">MARLESSRPPPPPPQFFIDNKKGEVNELRQLLKNIMDEKDNKKRREVIKKVIAYMTLGVDVSKLFTDMVRISSTNDIVQKKMIYLYLVNCVESNQEIALMAINTLSKDCRIISSPDSKIRGLALRNLCSLRFAGSEEYIQTAIQDGIKDPDPYVRKTAIIGLIKLHKHSPKMVTETQINVLYELIRDNDASVSVNAIVALNEILLKEGGIAFNRRMVIYLLNRIDQYNEFGQSKVFELVAKYTPSNDDEMYSIMNILEERLKNSSSTVVLACIKIFLIYTRSNPTISKQVYARIKDPLITLFGAGEVSGAHEISYCVLSHIHLLVSKCASGEFENDFKTFFCKDDEPVYIRVLKIDILQMIASENNMFEILSEFGAYISDFHREISKRAIQAITKLAMKFPDSSIHLTKMLLKYLTANSEEIVTDVLIALKDLVRKYRNLSSDILTDIEGALDFVTGDEGKAAVIWMFGEFGEHLDSSPYIIESFIQGLNPNESLPVSYALISASVKLFLKRAPEMHYSLECLFKSIFEHAESTDLLDRASFYYKLLESSPSIAEQIINSSKNSIEQFYEDTNENILDLLMQEFNTLSVIYQKPSKAFSRLSKELISNATGPDNAIAPTAVGANTELLSLDIVEEVHFSLMPNSNMAGEEFQELWEKLEAEGMITRKLTRFSSSEDFENRLAGEFIQCMASGEQDIGFKFYFYARESTQKKAFLLEVDANLQVGELVVCVKCENPEFSNEFMKILYKAIQPFIQ</sequence>
<evidence type="ECO:0000256" key="5">
    <source>
        <dbReference type="ARBA" id="ARBA00023136"/>
    </source>
</evidence>
<dbReference type="Pfam" id="PF09066">
    <property type="entry name" value="B2-adapt-app_C"/>
    <property type="match status" value="1"/>
</dbReference>
<dbReference type="OrthoDB" id="10254310at2759"/>
<evidence type="ECO:0000256" key="4">
    <source>
        <dbReference type="ARBA" id="ARBA00022927"/>
    </source>
</evidence>
<dbReference type="Gene3D" id="3.30.310.10">
    <property type="entry name" value="TATA-Binding Protein"/>
    <property type="match status" value="1"/>
</dbReference>
<dbReference type="EMBL" id="MPUH01000059">
    <property type="protein sequence ID" value="OMJ92524.1"/>
    <property type="molecule type" value="Genomic_DNA"/>
</dbReference>
<keyword evidence="5" id="KW-0472">Membrane</keyword>
<organism evidence="8 9">
    <name type="scientific">Stentor coeruleus</name>
    <dbReference type="NCBI Taxonomy" id="5963"/>
    <lineage>
        <taxon>Eukaryota</taxon>
        <taxon>Sar</taxon>
        <taxon>Alveolata</taxon>
        <taxon>Ciliophora</taxon>
        <taxon>Postciliodesmatophora</taxon>
        <taxon>Heterotrichea</taxon>
        <taxon>Heterotrichida</taxon>
        <taxon>Stentoridae</taxon>
        <taxon>Stentor</taxon>
    </lineage>
</organism>